<protein>
    <submittedName>
        <fullName evidence="2">Uncharacterized protein</fullName>
    </submittedName>
</protein>
<proteinExistence type="predicted"/>
<accession>A0A8C4R2N2</accession>
<dbReference type="Ensembl" id="ENSEBUT00000023385.1">
    <property type="protein sequence ID" value="ENSEBUP00000022809.1"/>
    <property type="gene ID" value="ENSEBUG00000014061.1"/>
</dbReference>
<dbReference type="AlphaFoldDB" id="A0A8C4R2N2"/>
<evidence type="ECO:0000313" key="3">
    <source>
        <dbReference type="Proteomes" id="UP000694388"/>
    </source>
</evidence>
<organism evidence="2 3">
    <name type="scientific">Eptatretus burgeri</name>
    <name type="common">Inshore hagfish</name>
    <dbReference type="NCBI Taxonomy" id="7764"/>
    <lineage>
        <taxon>Eukaryota</taxon>
        <taxon>Metazoa</taxon>
        <taxon>Chordata</taxon>
        <taxon>Craniata</taxon>
        <taxon>Vertebrata</taxon>
        <taxon>Cyclostomata</taxon>
        <taxon>Myxini</taxon>
        <taxon>Myxiniformes</taxon>
        <taxon>Myxinidae</taxon>
        <taxon>Eptatretinae</taxon>
        <taxon>Eptatretus</taxon>
    </lineage>
</organism>
<feature type="compositionally biased region" description="Pro residues" evidence="1">
    <location>
        <begin position="157"/>
        <end position="168"/>
    </location>
</feature>
<sequence>MKRCFLSAGSPASSPSKSRVVEAVCIHLCDKFSTPQKKGGYVSRWKLIISAYNGIRQRLLNSEDLLEGTDLILLVINEATLTKWYKDHTRRGEIKMLMQGLSLPGRRTAKEPLPPAKELPSDPSQPAVPLTFEEPTDTTGQAARRVRRSLSVSEPAATPPPVDPPTPSDPTEESPAQPPVQPMVIQPVASKPASRTTDWRHRKKTGERKERKVYTCRVCNKPITSPGHTQFRGHRYCPDAPNQIPKEEWLVLRRAESKKP</sequence>
<evidence type="ECO:0000256" key="1">
    <source>
        <dbReference type="SAM" id="MobiDB-lite"/>
    </source>
</evidence>
<feature type="region of interest" description="Disordered" evidence="1">
    <location>
        <begin position="102"/>
        <end position="211"/>
    </location>
</feature>
<dbReference type="PANTHER" id="PTHR47773:SF1">
    <property type="entry name" value="C2H2-TYPE DOMAIN-CONTAINING PROTEIN"/>
    <property type="match status" value="1"/>
</dbReference>
<dbReference type="OMA" id="FRGHRYC"/>
<dbReference type="Proteomes" id="UP000694388">
    <property type="component" value="Unplaced"/>
</dbReference>
<keyword evidence="3" id="KW-1185">Reference proteome</keyword>
<dbReference type="PANTHER" id="PTHR47773">
    <property type="entry name" value="SI:DKEY-9I5.2-RELATED"/>
    <property type="match status" value="1"/>
</dbReference>
<reference evidence="2" key="2">
    <citation type="submission" date="2025-09" db="UniProtKB">
        <authorList>
            <consortium name="Ensembl"/>
        </authorList>
    </citation>
    <scope>IDENTIFICATION</scope>
</reference>
<reference evidence="2" key="1">
    <citation type="submission" date="2025-08" db="UniProtKB">
        <authorList>
            <consortium name="Ensembl"/>
        </authorList>
    </citation>
    <scope>IDENTIFICATION</scope>
</reference>
<name>A0A8C4R2N2_EPTBU</name>
<evidence type="ECO:0000313" key="2">
    <source>
        <dbReference type="Ensembl" id="ENSEBUP00000022809.1"/>
    </source>
</evidence>